<feature type="domain" description="PPM-type phosphatase" evidence="1">
    <location>
        <begin position="3"/>
        <end position="244"/>
    </location>
</feature>
<sequence length="256" mass="27464">MDAAYKTHIGCVRALNEDTGAVVHLSEGHLMAIVADGMGGHKAGDVASLMAVDIIKMELQGTELTSSLTPEAGIDLLDRAILKANDAIFEYANSNDDCHGMGTTVVVSLLNPEWLVIGHIGDSRIYRIAGEEIKQLTEDHSLVNELLKNGQITREEAIHHPQRNVLVKALGTDRSVDVELKALAWDPEDKLLLCSDGLSNKVPPQAMLQTIQQSTTPDSAVEHLIHLALQAGGEDNATAIVIANSKASQERNGVSE</sequence>
<dbReference type="RefSeq" id="WP_120189408.1">
    <property type="nucleotide sequence ID" value="NZ_MCHY01000008.1"/>
</dbReference>
<dbReference type="PANTHER" id="PTHR47992">
    <property type="entry name" value="PROTEIN PHOSPHATASE"/>
    <property type="match status" value="1"/>
</dbReference>
<dbReference type="Pfam" id="PF13672">
    <property type="entry name" value="PP2C_2"/>
    <property type="match status" value="1"/>
</dbReference>
<dbReference type="SMART" id="SM00332">
    <property type="entry name" value="PP2Cc"/>
    <property type="match status" value="1"/>
</dbReference>
<dbReference type="AlphaFoldDB" id="A0A419SJM3"/>
<protein>
    <recommendedName>
        <fullName evidence="1">PPM-type phosphatase domain-containing protein</fullName>
    </recommendedName>
</protein>
<dbReference type="Gene3D" id="3.60.40.10">
    <property type="entry name" value="PPM-type phosphatase domain"/>
    <property type="match status" value="1"/>
</dbReference>
<dbReference type="SMART" id="SM00331">
    <property type="entry name" value="PP2C_SIG"/>
    <property type="match status" value="1"/>
</dbReference>
<name>A0A419SJM3_9BACL</name>
<dbReference type="GO" id="GO:0004722">
    <property type="term" value="F:protein serine/threonine phosphatase activity"/>
    <property type="evidence" value="ECO:0007669"/>
    <property type="project" value="InterPro"/>
</dbReference>
<dbReference type="SUPFAM" id="SSF81606">
    <property type="entry name" value="PP2C-like"/>
    <property type="match status" value="1"/>
</dbReference>
<reference evidence="2 3" key="1">
    <citation type="submission" date="2016-08" db="EMBL/GenBank/DDBJ databases">
        <title>Novel Firmicute Genomes.</title>
        <authorList>
            <person name="Poppleton D.I."/>
            <person name="Gribaldo S."/>
        </authorList>
    </citation>
    <scope>NUCLEOTIDE SEQUENCE [LARGE SCALE GENOMIC DNA]</scope>
    <source>
        <strain evidence="2 3">RAOx-1</strain>
    </source>
</reference>
<dbReference type="InterPro" id="IPR015655">
    <property type="entry name" value="PP2C"/>
</dbReference>
<keyword evidence="3" id="KW-1185">Reference proteome</keyword>
<dbReference type="OrthoDB" id="9801841at2"/>
<gene>
    <name evidence="2" type="ORF">BEP19_06985</name>
</gene>
<proteinExistence type="predicted"/>
<dbReference type="PROSITE" id="PS51746">
    <property type="entry name" value="PPM_2"/>
    <property type="match status" value="1"/>
</dbReference>
<dbReference type="Proteomes" id="UP000284219">
    <property type="component" value="Unassembled WGS sequence"/>
</dbReference>
<evidence type="ECO:0000313" key="2">
    <source>
        <dbReference type="EMBL" id="RKD24146.1"/>
    </source>
</evidence>
<dbReference type="InterPro" id="IPR036457">
    <property type="entry name" value="PPM-type-like_dom_sf"/>
</dbReference>
<organism evidence="2 3">
    <name type="scientific">Ammoniphilus oxalaticus</name>
    <dbReference type="NCBI Taxonomy" id="66863"/>
    <lineage>
        <taxon>Bacteria</taxon>
        <taxon>Bacillati</taxon>
        <taxon>Bacillota</taxon>
        <taxon>Bacilli</taxon>
        <taxon>Bacillales</taxon>
        <taxon>Paenibacillaceae</taxon>
        <taxon>Aneurinibacillus group</taxon>
        <taxon>Ammoniphilus</taxon>
    </lineage>
</organism>
<dbReference type="NCBIfam" id="NF033484">
    <property type="entry name" value="Stp1_PP2C_phos"/>
    <property type="match status" value="1"/>
</dbReference>
<evidence type="ECO:0000313" key="3">
    <source>
        <dbReference type="Proteomes" id="UP000284219"/>
    </source>
</evidence>
<dbReference type="CDD" id="cd00143">
    <property type="entry name" value="PP2Cc"/>
    <property type="match status" value="1"/>
</dbReference>
<dbReference type="EMBL" id="MCHY01000008">
    <property type="protein sequence ID" value="RKD24146.1"/>
    <property type="molecule type" value="Genomic_DNA"/>
</dbReference>
<comment type="caution">
    <text evidence="2">The sequence shown here is derived from an EMBL/GenBank/DDBJ whole genome shotgun (WGS) entry which is preliminary data.</text>
</comment>
<dbReference type="InterPro" id="IPR001932">
    <property type="entry name" value="PPM-type_phosphatase-like_dom"/>
</dbReference>
<accession>A0A419SJM3</accession>
<evidence type="ECO:0000259" key="1">
    <source>
        <dbReference type="PROSITE" id="PS51746"/>
    </source>
</evidence>